<dbReference type="GO" id="GO:0016095">
    <property type="term" value="P:polyprenol catabolic process"/>
    <property type="evidence" value="ECO:0007669"/>
    <property type="project" value="TreeGrafter"/>
</dbReference>
<keyword evidence="1" id="KW-0472">Membrane</keyword>
<keyword evidence="1" id="KW-0812">Transmembrane</keyword>
<dbReference type="EnsemblPlants" id="Kaladp0067s0123.1.v1.1">
    <property type="protein sequence ID" value="Kaladp0067s0123.1.v1.1"/>
    <property type="gene ID" value="Kaladp0067s0123.v1.1"/>
</dbReference>
<dbReference type="AlphaFoldDB" id="A0A7N0UGL2"/>
<dbReference type="PANTHER" id="PTHR14624:SF0">
    <property type="entry name" value="POLYPRENOL REDUCTASE"/>
    <property type="match status" value="1"/>
</dbReference>
<dbReference type="OMA" id="QYSTIAM"/>
<dbReference type="InterPro" id="IPR039698">
    <property type="entry name" value="Dfg10/SRD5A3"/>
</dbReference>
<feature type="transmembrane region" description="Helical" evidence="1">
    <location>
        <begin position="112"/>
        <end position="135"/>
    </location>
</feature>
<keyword evidence="1" id="KW-1133">Transmembrane helix</keyword>
<dbReference type="GO" id="GO:0006488">
    <property type="term" value="P:dolichol-linked oligosaccharide biosynthetic process"/>
    <property type="evidence" value="ECO:0007669"/>
    <property type="project" value="InterPro"/>
</dbReference>
<feature type="transmembrane region" description="Helical" evidence="1">
    <location>
        <begin position="55"/>
        <end position="75"/>
    </location>
</feature>
<feature type="transmembrane region" description="Helical" evidence="1">
    <location>
        <begin position="175"/>
        <end position="195"/>
    </location>
</feature>
<accession>A0A7N0UGL2</accession>
<keyword evidence="3" id="KW-1185">Reference proteome</keyword>
<sequence>MICLLATSFGLVGDDGGSRIPYSNPSFNLFAYPGQVSMIGLTELSQVLRLREIRLSWLLQSWWIAGILPILVASIPSSRLASFRNLVLGFARRGKTMPPSSSSQKFTVPQKFFLHFYVFSVVWTTALLVLTWNYAYKVAPLDSDSMKYVASHLTGGAHIFSLHKSYLTSVSQRYLVWRSVFLLLLMEIQALRRLYETLYVFKYSHSARMHILAYLTGY</sequence>
<reference evidence="2" key="1">
    <citation type="submission" date="2021-01" db="UniProtKB">
        <authorList>
            <consortium name="EnsemblPlants"/>
        </authorList>
    </citation>
    <scope>IDENTIFICATION</scope>
</reference>
<dbReference type="GO" id="GO:0003865">
    <property type="term" value="F:3-oxo-5-alpha-steroid 4-dehydrogenase activity"/>
    <property type="evidence" value="ECO:0007669"/>
    <property type="project" value="TreeGrafter"/>
</dbReference>
<name>A0A7N0UGL2_KALFE</name>
<evidence type="ECO:0000313" key="3">
    <source>
        <dbReference type="Proteomes" id="UP000594263"/>
    </source>
</evidence>
<dbReference type="PANTHER" id="PTHR14624">
    <property type="entry name" value="DFG10 PROTEIN"/>
    <property type="match status" value="1"/>
</dbReference>
<protein>
    <recommendedName>
        <fullName evidence="4">Polyprenol reductase</fullName>
    </recommendedName>
</protein>
<dbReference type="Proteomes" id="UP000594263">
    <property type="component" value="Unplaced"/>
</dbReference>
<proteinExistence type="predicted"/>
<organism evidence="2 3">
    <name type="scientific">Kalanchoe fedtschenkoi</name>
    <name type="common">Lavender scallops</name>
    <name type="synonym">South American air plant</name>
    <dbReference type="NCBI Taxonomy" id="63787"/>
    <lineage>
        <taxon>Eukaryota</taxon>
        <taxon>Viridiplantae</taxon>
        <taxon>Streptophyta</taxon>
        <taxon>Embryophyta</taxon>
        <taxon>Tracheophyta</taxon>
        <taxon>Spermatophyta</taxon>
        <taxon>Magnoliopsida</taxon>
        <taxon>eudicotyledons</taxon>
        <taxon>Gunneridae</taxon>
        <taxon>Pentapetalae</taxon>
        <taxon>Saxifragales</taxon>
        <taxon>Crassulaceae</taxon>
        <taxon>Kalanchoe</taxon>
    </lineage>
</organism>
<evidence type="ECO:0000256" key="1">
    <source>
        <dbReference type="SAM" id="Phobius"/>
    </source>
</evidence>
<evidence type="ECO:0000313" key="2">
    <source>
        <dbReference type="EnsemblPlants" id="Kaladp0067s0123.1.v1.1"/>
    </source>
</evidence>
<dbReference type="Gramene" id="Kaladp0067s0123.1.v1.1">
    <property type="protein sequence ID" value="Kaladp0067s0123.1.v1.1"/>
    <property type="gene ID" value="Kaladp0067s0123.v1.1"/>
</dbReference>
<evidence type="ECO:0008006" key="4">
    <source>
        <dbReference type="Google" id="ProtNLM"/>
    </source>
</evidence>
<dbReference type="GO" id="GO:0005783">
    <property type="term" value="C:endoplasmic reticulum"/>
    <property type="evidence" value="ECO:0007669"/>
    <property type="project" value="TreeGrafter"/>
</dbReference>
<dbReference type="UniPathway" id="UPA00378"/>